<dbReference type="PANTHER" id="PTHR43013">
    <property type="entry name" value="GLUTAMYL-TRNA REDUCTASE"/>
    <property type="match status" value="1"/>
</dbReference>
<name>A0A448KM16_CAMUP</name>
<dbReference type="GO" id="GO:0050661">
    <property type="term" value="F:NADP binding"/>
    <property type="evidence" value="ECO:0007669"/>
    <property type="project" value="InterPro"/>
</dbReference>
<feature type="domain" description="Tetrapyrrole biosynthesis glutamyl-tRNA reductase dimerisation" evidence="14">
    <location>
        <begin position="313"/>
        <end position="409"/>
    </location>
</feature>
<evidence type="ECO:0000256" key="7">
    <source>
        <dbReference type="ARBA" id="ARBA00047464"/>
    </source>
</evidence>
<evidence type="ECO:0000259" key="15">
    <source>
        <dbReference type="Pfam" id="PF01488"/>
    </source>
</evidence>
<dbReference type="InterPro" id="IPR036343">
    <property type="entry name" value="GluRdtase_N_sf"/>
</dbReference>
<dbReference type="InterPro" id="IPR036291">
    <property type="entry name" value="NAD(P)-bd_dom_sf"/>
</dbReference>
<dbReference type="SUPFAM" id="SSF51735">
    <property type="entry name" value="NAD(P)-binding Rossmann-fold domains"/>
    <property type="match status" value="1"/>
</dbReference>
<evidence type="ECO:0000256" key="6">
    <source>
        <dbReference type="ARBA" id="ARBA00023244"/>
    </source>
</evidence>
<feature type="domain" description="Glutamyl-tRNA reductase N-terminal" evidence="16">
    <location>
        <begin position="6"/>
        <end position="157"/>
    </location>
</feature>
<dbReference type="PROSITE" id="PS00747">
    <property type="entry name" value="GLUTR"/>
    <property type="match status" value="1"/>
</dbReference>
<proteinExistence type="inferred from homology"/>
<comment type="miscellaneous">
    <text evidence="8">During catalysis, the active site Cys acts as a nucleophile attacking the alpha-carbonyl group of tRNA-bound glutamate with the formation of a thioester intermediate between enzyme and glutamate, and the concomitant release of tRNA(Glu). The thioester intermediate is finally reduced by direct hydride transfer from NADPH, to form the product GSA.</text>
</comment>
<dbReference type="PANTHER" id="PTHR43013:SF1">
    <property type="entry name" value="GLUTAMYL-TRNA REDUCTASE"/>
    <property type="match status" value="1"/>
</dbReference>
<protein>
    <recommendedName>
        <fullName evidence="3 8">Glutamyl-tRNA reductase</fullName>
        <shortName evidence="8">GluTR</shortName>
        <ecNumber evidence="3 8">1.2.1.70</ecNumber>
    </recommendedName>
</protein>
<comment type="subunit">
    <text evidence="8">Homodimer.</text>
</comment>
<dbReference type="EC" id="1.2.1.70" evidence="3 8"/>
<comment type="catalytic activity">
    <reaction evidence="7 8 13">
        <text>(S)-4-amino-5-oxopentanoate + tRNA(Glu) + NADP(+) = L-glutamyl-tRNA(Glu) + NADPH + H(+)</text>
        <dbReference type="Rhea" id="RHEA:12344"/>
        <dbReference type="Rhea" id="RHEA-COMP:9663"/>
        <dbReference type="Rhea" id="RHEA-COMP:9680"/>
        <dbReference type="ChEBI" id="CHEBI:15378"/>
        <dbReference type="ChEBI" id="CHEBI:57501"/>
        <dbReference type="ChEBI" id="CHEBI:57783"/>
        <dbReference type="ChEBI" id="CHEBI:58349"/>
        <dbReference type="ChEBI" id="CHEBI:78442"/>
        <dbReference type="ChEBI" id="CHEBI:78520"/>
        <dbReference type="EC" id="1.2.1.70"/>
    </reaction>
</comment>
<feature type="site" description="Important for activity" evidence="8 12">
    <location>
        <position position="100"/>
    </location>
</feature>
<evidence type="ECO:0000256" key="4">
    <source>
        <dbReference type="ARBA" id="ARBA00022857"/>
    </source>
</evidence>
<dbReference type="OrthoDB" id="110209at2"/>
<dbReference type="InterPro" id="IPR015895">
    <property type="entry name" value="4pyrrol_synth_GluRdtase_N"/>
</dbReference>
<dbReference type="SUPFAM" id="SSF69075">
    <property type="entry name" value="Glutamyl tRNA-reductase dimerization domain"/>
    <property type="match status" value="1"/>
</dbReference>
<dbReference type="CDD" id="cd05213">
    <property type="entry name" value="NAD_bind_Glutamyl_tRNA_reduct"/>
    <property type="match status" value="1"/>
</dbReference>
<dbReference type="EMBL" id="LR134372">
    <property type="protein sequence ID" value="VEG84457.1"/>
    <property type="molecule type" value="Genomic_DNA"/>
</dbReference>
<dbReference type="Gene3D" id="3.40.50.720">
    <property type="entry name" value="NAD(P)-binding Rossmann-like Domain"/>
    <property type="match status" value="1"/>
</dbReference>
<evidence type="ECO:0000256" key="13">
    <source>
        <dbReference type="RuleBase" id="RU000584"/>
    </source>
</evidence>
<comment type="pathway">
    <text evidence="1 8 13">Porphyrin-containing compound metabolism; protoporphyrin-IX biosynthesis; 5-aminolevulinate from L-glutamyl-tRNA(Glu): step 1/2.</text>
</comment>
<organism evidence="17 18">
    <name type="scientific">Campylobacter upsaliensis</name>
    <dbReference type="NCBI Taxonomy" id="28080"/>
    <lineage>
        <taxon>Bacteria</taxon>
        <taxon>Pseudomonadati</taxon>
        <taxon>Campylobacterota</taxon>
        <taxon>Epsilonproteobacteria</taxon>
        <taxon>Campylobacterales</taxon>
        <taxon>Campylobacteraceae</taxon>
        <taxon>Campylobacter</taxon>
    </lineage>
</organism>
<evidence type="ECO:0000256" key="9">
    <source>
        <dbReference type="PIRSR" id="PIRSR000445-1"/>
    </source>
</evidence>
<dbReference type="Pfam" id="PF05201">
    <property type="entry name" value="GlutR_N"/>
    <property type="match status" value="1"/>
</dbReference>
<evidence type="ECO:0000256" key="2">
    <source>
        <dbReference type="ARBA" id="ARBA00005916"/>
    </source>
</evidence>
<feature type="binding site" evidence="8 10">
    <location>
        <begin position="50"/>
        <end position="53"/>
    </location>
    <ligand>
        <name>substrate</name>
    </ligand>
</feature>
<dbReference type="SUPFAM" id="SSF69742">
    <property type="entry name" value="Glutamyl tRNA-reductase catalytic, N-terminal domain"/>
    <property type="match status" value="1"/>
</dbReference>
<evidence type="ECO:0000256" key="3">
    <source>
        <dbReference type="ARBA" id="ARBA00012970"/>
    </source>
</evidence>
<dbReference type="Pfam" id="PF00745">
    <property type="entry name" value="GlutR_dimer"/>
    <property type="match status" value="1"/>
</dbReference>
<dbReference type="InterPro" id="IPR015896">
    <property type="entry name" value="4pyrrol_synth_GluRdtase_dimer"/>
</dbReference>
<dbReference type="RefSeq" id="WP_027304069.1">
    <property type="nucleotide sequence ID" value="NZ_CBCRZS010000007.1"/>
</dbReference>
<evidence type="ECO:0000256" key="1">
    <source>
        <dbReference type="ARBA" id="ARBA00005059"/>
    </source>
</evidence>
<dbReference type="FunFam" id="3.30.460.30:FF:000001">
    <property type="entry name" value="Glutamyl-tRNA reductase"/>
    <property type="match status" value="1"/>
</dbReference>
<dbReference type="Proteomes" id="UP000278157">
    <property type="component" value="Chromosome"/>
</dbReference>
<feature type="binding site" evidence="8 10">
    <location>
        <position position="110"/>
    </location>
    <ligand>
        <name>substrate</name>
    </ligand>
</feature>
<keyword evidence="6 8" id="KW-0627">Porphyrin biosynthesis</keyword>
<dbReference type="InterPro" id="IPR036453">
    <property type="entry name" value="GluRdtase_dimer_dom_sf"/>
</dbReference>
<gene>
    <name evidence="8 17" type="primary">hemA</name>
    <name evidence="17" type="ORF">NCTC11541_00486</name>
</gene>
<feature type="binding site" evidence="8 10">
    <location>
        <position position="121"/>
    </location>
    <ligand>
        <name>substrate</name>
    </ligand>
</feature>
<comment type="function">
    <text evidence="8">Catalyzes the NADPH-dependent reduction of glutamyl-tRNA(Glu) to glutamate 1-semialdehyde (GSA).</text>
</comment>
<evidence type="ECO:0000259" key="14">
    <source>
        <dbReference type="Pfam" id="PF00745"/>
    </source>
</evidence>
<evidence type="ECO:0000256" key="10">
    <source>
        <dbReference type="PIRSR" id="PIRSR000445-2"/>
    </source>
</evidence>
<keyword evidence="4 8" id="KW-0521">NADP</keyword>
<comment type="similarity">
    <text evidence="2 8 13">Belongs to the glutamyl-tRNA reductase family.</text>
</comment>
<evidence type="ECO:0000256" key="8">
    <source>
        <dbReference type="HAMAP-Rule" id="MF_00087"/>
    </source>
</evidence>
<feature type="binding site" evidence="8 11">
    <location>
        <begin position="189"/>
        <end position="194"/>
    </location>
    <ligand>
        <name>NADP(+)</name>
        <dbReference type="ChEBI" id="CHEBI:58349"/>
    </ligand>
</feature>
<evidence type="ECO:0000256" key="12">
    <source>
        <dbReference type="PIRSR" id="PIRSR000445-4"/>
    </source>
</evidence>
<dbReference type="AlphaFoldDB" id="A0A448KM16"/>
<dbReference type="PIRSF" id="PIRSF000445">
    <property type="entry name" value="4pyrrol_synth_GluRdtase"/>
    <property type="match status" value="1"/>
</dbReference>
<dbReference type="HAMAP" id="MF_00087">
    <property type="entry name" value="Glu_tRNA_reductase"/>
    <property type="match status" value="1"/>
</dbReference>
<feature type="binding site" evidence="8 10">
    <location>
        <begin position="115"/>
        <end position="117"/>
    </location>
    <ligand>
        <name>substrate</name>
    </ligand>
</feature>
<dbReference type="UniPathway" id="UPA00251">
    <property type="reaction ID" value="UER00316"/>
</dbReference>
<evidence type="ECO:0000313" key="17">
    <source>
        <dbReference type="EMBL" id="VEG84457.1"/>
    </source>
</evidence>
<dbReference type="InterPro" id="IPR018214">
    <property type="entry name" value="GluRdtase_CS"/>
</dbReference>
<dbReference type="InterPro" id="IPR006151">
    <property type="entry name" value="Shikm_DH/Glu-tRNA_Rdtase"/>
</dbReference>
<evidence type="ECO:0000256" key="5">
    <source>
        <dbReference type="ARBA" id="ARBA00023002"/>
    </source>
</evidence>
<reference evidence="17 18" key="1">
    <citation type="submission" date="2018-12" db="EMBL/GenBank/DDBJ databases">
        <authorList>
            <consortium name="Pathogen Informatics"/>
        </authorList>
    </citation>
    <scope>NUCLEOTIDE SEQUENCE [LARGE SCALE GENOMIC DNA]</scope>
    <source>
        <strain evidence="17 18">NCTC11541</strain>
    </source>
</reference>
<evidence type="ECO:0000256" key="11">
    <source>
        <dbReference type="PIRSR" id="PIRSR000445-3"/>
    </source>
</evidence>
<dbReference type="Pfam" id="PF01488">
    <property type="entry name" value="Shikimate_DH"/>
    <property type="match status" value="1"/>
</dbReference>
<comment type="domain">
    <text evidence="8">Possesses an unusual extended V-shaped dimeric structure with each monomer consisting of three distinct domains arranged along a curved 'spinal' alpha-helix. The N-terminal catalytic domain specifically recognizes the glutamate moiety of the substrate. The second domain is the NADPH-binding domain, and the third C-terminal domain is responsible for dimerization.</text>
</comment>
<dbReference type="NCBIfam" id="TIGR01035">
    <property type="entry name" value="hemA"/>
    <property type="match status" value="1"/>
</dbReference>
<dbReference type="InterPro" id="IPR000343">
    <property type="entry name" value="4pyrrol_synth_GluRdtase"/>
</dbReference>
<keyword evidence="5 8" id="KW-0560">Oxidoreductase</keyword>
<feature type="active site" description="Nucleophile" evidence="8 9">
    <location>
        <position position="51"/>
    </location>
</feature>
<dbReference type="GO" id="GO:0019353">
    <property type="term" value="P:protoporphyrinogen IX biosynthetic process from glutamate"/>
    <property type="evidence" value="ECO:0007669"/>
    <property type="project" value="TreeGrafter"/>
</dbReference>
<sequence length="415" mass="46800">MHYFCISFTHKNTDLSLREKLSLNDEKKKKEFLKLVLSKEDIVESLVISTCNRVEILAFVKDLKEVGKHIITSLALLCEVDKNDLEKRADFFEDSGAIHHLFSVASSLDSLVIGETQITGQIKEAFHFAKNLNFCAEHLEFALHHAFKCAAKVRNQTQISKNPISIASVAVAKAKELLDLSQAKAVVIGAGEMAQLTCKHLLQTGAKIIILNRDLSKAQKLSEELGCEFDRLENLENYLNAYSLFFSATNAKNALITNNMLKSVEFKRYFFDIAVPRDIELNENDKIKVFAVDDLEEVVRKNLALRECEASIAYGIIGAMTSEFFKILSDLALTPTIKALRLKAKACANQQLQIALSKGYLKKSDEEEARKLIHQVFKAFLHEPTLNLRHLQGKKSEVLIQSLNYLFNLGEHNEI</sequence>
<evidence type="ECO:0000313" key="18">
    <source>
        <dbReference type="Proteomes" id="UP000278157"/>
    </source>
</evidence>
<dbReference type="GO" id="GO:0008883">
    <property type="term" value="F:glutamyl-tRNA reductase activity"/>
    <property type="evidence" value="ECO:0007669"/>
    <property type="project" value="UniProtKB-UniRule"/>
</dbReference>
<evidence type="ECO:0000259" key="16">
    <source>
        <dbReference type="Pfam" id="PF05201"/>
    </source>
</evidence>
<dbReference type="Gene3D" id="3.30.460.30">
    <property type="entry name" value="Glutamyl-tRNA reductase, N-terminal domain"/>
    <property type="match status" value="1"/>
</dbReference>
<accession>A0A448KM16</accession>
<feature type="domain" description="Quinate/shikimate 5-dehydrogenase/glutamyl-tRNA reductase" evidence="15">
    <location>
        <begin position="174"/>
        <end position="298"/>
    </location>
</feature>